<feature type="compositionally biased region" description="Basic and acidic residues" evidence="1">
    <location>
        <begin position="1"/>
        <end position="12"/>
    </location>
</feature>
<name>A0ABQ3UJS4_9CHLR</name>
<dbReference type="InterPro" id="IPR007921">
    <property type="entry name" value="CHAP_dom"/>
</dbReference>
<dbReference type="Pfam" id="PF05257">
    <property type="entry name" value="CHAP"/>
    <property type="match status" value="1"/>
</dbReference>
<reference evidence="4 5" key="1">
    <citation type="journal article" date="2021" name="Int. J. Syst. Evol. Microbiol.">
        <title>Reticulibacter mediterranei gen. nov., sp. nov., within the new family Reticulibacteraceae fam. nov., and Ktedonospora formicarum gen. nov., sp. nov., Ktedonobacter robiniae sp. nov., Dictyobacter formicarum sp. nov. and Dictyobacter arantiisoli sp. nov., belonging to the class Ktedonobacteria.</title>
        <authorList>
            <person name="Yabe S."/>
            <person name="Zheng Y."/>
            <person name="Wang C.M."/>
            <person name="Sakai Y."/>
            <person name="Abe K."/>
            <person name="Yokota A."/>
            <person name="Donadio S."/>
            <person name="Cavaletti L."/>
            <person name="Monciardini P."/>
        </authorList>
    </citation>
    <scope>NUCLEOTIDE SEQUENCE [LARGE SCALE GENOMIC DNA]</scope>
    <source>
        <strain evidence="4 5">SOSP1-30</strain>
    </source>
</reference>
<dbReference type="EMBL" id="BNJG01000001">
    <property type="protein sequence ID" value="GHO52662.1"/>
    <property type="molecule type" value="Genomic_DNA"/>
</dbReference>
<evidence type="ECO:0000313" key="5">
    <source>
        <dbReference type="Proteomes" id="UP000654345"/>
    </source>
</evidence>
<dbReference type="InterPro" id="IPR038765">
    <property type="entry name" value="Papain-like_cys_pep_sf"/>
</dbReference>
<comment type="caution">
    <text evidence="4">The sequence shown here is derived from an EMBL/GenBank/DDBJ whole genome shotgun (WGS) entry which is preliminary data.</text>
</comment>
<evidence type="ECO:0000256" key="2">
    <source>
        <dbReference type="SAM" id="Phobius"/>
    </source>
</evidence>
<protein>
    <recommendedName>
        <fullName evidence="3">Peptidase C51 domain-containing protein</fullName>
    </recommendedName>
</protein>
<keyword evidence="2" id="KW-1133">Transmembrane helix</keyword>
<organism evidence="4 5">
    <name type="scientific">Ktedonobacter robiniae</name>
    <dbReference type="NCBI Taxonomy" id="2778365"/>
    <lineage>
        <taxon>Bacteria</taxon>
        <taxon>Bacillati</taxon>
        <taxon>Chloroflexota</taxon>
        <taxon>Ktedonobacteria</taxon>
        <taxon>Ktedonobacterales</taxon>
        <taxon>Ktedonobacteraceae</taxon>
        <taxon>Ktedonobacter</taxon>
    </lineage>
</organism>
<keyword evidence="2" id="KW-0472">Membrane</keyword>
<evidence type="ECO:0000259" key="3">
    <source>
        <dbReference type="PROSITE" id="PS50911"/>
    </source>
</evidence>
<feature type="region of interest" description="Disordered" evidence="1">
    <location>
        <begin position="1"/>
        <end position="40"/>
    </location>
</feature>
<dbReference type="RefSeq" id="WP_201369541.1">
    <property type="nucleotide sequence ID" value="NZ_BNJG01000001.1"/>
</dbReference>
<sequence>MSSTDQKSEKFTQQRNDNSSFLSNSARNEPYVEQAAFPERPASTDAYSRDFFAPGEAPYFQTGSMPTPQASGALFDTGANPRATRQLSLDVQSRTGQFPVTKSNTTALRVPVVIAGSGKPSTGMRPPKGRRMVVHIAVTALLICIMAGTLLAVSATQAPAQIGPNGIAKSLSNLFDNKGDNSASLPAQAATATAVTQDGFDPGNTTYAGVTNTGPTLGDSTSNHFFQGQCTYWAAYRFHQLHNVWVPWYGNAWEWAGQASAYGWKVSSMPTVGAIIVLQPNVQGAGGYGHVAIVESINANGTVHTSNYNWYANGGGFGILSYWDFSYPGSGVSFITLK</sequence>
<dbReference type="PROSITE" id="PS50911">
    <property type="entry name" value="CHAP"/>
    <property type="match status" value="1"/>
</dbReference>
<accession>A0ABQ3UJS4</accession>
<feature type="transmembrane region" description="Helical" evidence="2">
    <location>
        <begin position="132"/>
        <end position="153"/>
    </location>
</feature>
<dbReference type="Gene3D" id="3.90.1720.10">
    <property type="entry name" value="endopeptidase domain like (from Nostoc punctiforme)"/>
    <property type="match status" value="1"/>
</dbReference>
<evidence type="ECO:0000313" key="4">
    <source>
        <dbReference type="EMBL" id="GHO52662.1"/>
    </source>
</evidence>
<evidence type="ECO:0000256" key="1">
    <source>
        <dbReference type="SAM" id="MobiDB-lite"/>
    </source>
</evidence>
<keyword evidence="5" id="KW-1185">Reference proteome</keyword>
<keyword evidence="2" id="KW-0812">Transmembrane</keyword>
<dbReference type="Proteomes" id="UP000654345">
    <property type="component" value="Unassembled WGS sequence"/>
</dbReference>
<feature type="domain" description="Peptidase C51" evidence="3">
    <location>
        <begin position="205"/>
        <end position="336"/>
    </location>
</feature>
<dbReference type="SUPFAM" id="SSF54001">
    <property type="entry name" value="Cysteine proteinases"/>
    <property type="match status" value="1"/>
</dbReference>
<gene>
    <name evidence="4" type="ORF">KSB_11370</name>
</gene>
<feature type="compositionally biased region" description="Polar residues" evidence="1">
    <location>
        <begin position="13"/>
        <end position="27"/>
    </location>
</feature>
<proteinExistence type="predicted"/>